<evidence type="ECO:0000256" key="3">
    <source>
        <dbReference type="ARBA" id="ARBA00022801"/>
    </source>
</evidence>
<dbReference type="PANTHER" id="PTHR33018">
    <property type="entry name" value="OS10G0338966 PROTEIN-RELATED"/>
    <property type="match status" value="1"/>
</dbReference>
<evidence type="ECO:0000313" key="6">
    <source>
        <dbReference type="EMBL" id="MCL7030525.1"/>
    </source>
</evidence>
<dbReference type="Pfam" id="PF02902">
    <property type="entry name" value="Peptidase_C48"/>
    <property type="match status" value="1"/>
</dbReference>
<dbReference type="AlphaFoldDB" id="A0AA41S8N7"/>
<organism evidence="6 7">
    <name type="scientific">Papaver nudicaule</name>
    <name type="common">Iceland poppy</name>
    <dbReference type="NCBI Taxonomy" id="74823"/>
    <lineage>
        <taxon>Eukaryota</taxon>
        <taxon>Viridiplantae</taxon>
        <taxon>Streptophyta</taxon>
        <taxon>Embryophyta</taxon>
        <taxon>Tracheophyta</taxon>
        <taxon>Spermatophyta</taxon>
        <taxon>Magnoliopsida</taxon>
        <taxon>Ranunculales</taxon>
        <taxon>Papaveraceae</taxon>
        <taxon>Papaveroideae</taxon>
        <taxon>Papaver</taxon>
    </lineage>
</organism>
<feature type="region of interest" description="Disordered" evidence="4">
    <location>
        <begin position="1"/>
        <end position="31"/>
    </location>
</feature>
<evidence type="ECO:0000313" key="7">
    <source>
        <dbReference type="Proteomes" id="UP001177140"/>
    </source>
</evidence>
<comment type="similarity">
    <text evidence="1">Belongs to the peptidase C48 family.</text>
</comment>
<dbReference type="Pfam" id="PF26133">
    <property type="entry name" value="DUF8039"/>
    <property type="match status" value="1"/>
</dbReference>
<keyword evidence="3" id="KW-0378">Hydrolase</keyword>
<feature type="non-terminal residue" evidence="6">
    <location>
        <position position="1"/>
    </location>
</feature>
<feature type="compositionally biased region" description="Polar residues" evidence="4">
    <location>
        <begin position="286"/>
        <end position="304"/>
    </location>
</feature>
<dbReference type="PANTHER" id="PTHR33018:SF31">
    <property type="entry name" value="TRANSPOSASE, PTTA_EN_SPM, PLANT"/>
    <property type="match status" value="1"/>
</dbReference>
<gene>
    <name evidence="6" type="ORF">MKW94_008545</name>
</gene>
<feature type="domain" description="Ubiquitin-like protease family profile" evidence="5">
    <location>
        <begin position="470"/>
        <end position="632"/>
    </location>
</feature>
<dbReference type="SUPFAM" id="SSF54001">
    <property type="entry name" value="Cysteine proteinases"/>
    <property type="match status" value="1"/>
</dbReference>
<accession>A0AA41S8N7</accession>
<dbReference type="GO" id="GO:0006508">
    <property type="term" value="P:proteolysis"/>
    <property type="evidence" value="ECO:0007669"/>
    <property type="project" value="UniProtKB-KW"/>
</dbReference>
<keyword evidence="7" id="KW-1185">Reference proteome</keyword>
<keyword evidence="2" id="KW-0645">Protease</keyword>
<dbReference type="GO" id="GO:0008234">
    <property type="term" value="F:cysteine-type peptidase activity"/>
    <property type="evidence" value="ECO:0007669"/>
    <property type="project" value="InterPro"/>
</dbReference>
<dbReference type="InterPro" id="IPR058352">
    <property type="entry name" value="DUF8039"/>
</dbReference>
<dbReference type="Proteomes" id="UP001177140">
    <property type="component" value="Unassembled WGS sequence"/>
</dbReference>
<feature type="compositionally biased region" description="Polar residues" evidence="4">
    <location>
        <begin position="12"/>
        <end position="23"/>
    </location>
</feature>
<dbReference type="PROSITE" id="PS50600">
    <property type="entry name" value="ULP_PROTEASE"/>
    <property type="match status" value="1"/>
</dbReference>
<feature type="region of interest" description="Disordered" evidence="4">
    <location>
        <begin position="246"/>
        <end position="337"/>
    </location>
</feature>
<dbReference type="InterPro" id="IPR003653">
    <property type="entry name" value="Peptidase_C48_C"/>
</dbReference>
<sequence length="670" mass="75447">MDDSESDGEANSEPQPENSPNSKRTPRSVTKLPLLVRDNIPQKKEVALNVDGLPQVRCQPNLKSYMGVIARSHIPITIDSWKYVPSRKKDRLWQLLEVIHEKQSEKRAQNVYNHRTGRNGLDGLKEKLIEEGKFTADEIDRGVLWKEARQVKGKYPDTACEAKALEIDEFEKRRKDGTLDDEDANKDAITKCFGAEHPGRVRSAGKYITPTQFFGKPKSRNRVTKAQFEAILEENKRLKMKNAELEKEALDSRRSRQSSVASRPSLALPARSESSRSPKIRKKSVAVTTRSSETTANLLPTQNVPKRKRSGTGNDMLPKSTHKKASESRIDTSAQRTGIGMGKPCKLLIDSVEVATGNVFDKTGKEEYVHNVMLGEDEFRVQVVVAIKPGALVPKPVGDEILTVHDALGTCVAWPKELIVAEGNGEETASSSDFLEDFLQDKTSALEKLGGSAIFIIDAKVFNSATNDPISIAAEDIESICRKEQRASVVNVVVYISYLHQKILSARKQNKYAFMDPTAITTNASSSSKKLTRELVNRMSKTEAEFIFVPYLMNKKWILMVVNLSVQKAWWLDSHGGHQDQEIDKIMKRVVEGCLTKRHATGSTAFCYPQHIPQHKNNWESGFYVMRFMKEIIEGQLNLNSTVMRKPKYDEGDITEVRREWINHVQPMLT</sequence>
<feature type="compositionally biased region" description="Acidic residues" evidence="4">
    <location>
        <begin position="1"/>
        <end position="10"/>
    </location>
</feature>
<name>A0AA41S8N7_PAPNU</name>
<evidence type="ECO:0000256" key="1">
    <source>
        <dbReference type="ARBA" id="ARBA00005234"/>
    </source>
</evidence>
<proteinExistence type="inferred from homology"/>
<dbReference type="Gene3D" id="3.40.395.10">
    <property type="entry name" value="Adenoviral Proteinase, Chain A"/>
    <property type="match status" value="1"/>
</dbReference>
<dbReference type="EMBL" id="JAJJMA010102713">
    <property type="protein sequence ID" value="MCL7030525.1"/>
    <property type="molecule type" value="Genomic_DNA"/>
</dbReference>
<dbReference type="InterPro" id="IPR038765">
    <property type="entry name" value="Papain-like_cys_pep_sf"/>
</dbReference>
<reference evidence="6" key="1">
    <citation type="submission" date="2022-03" db="EMBL/GenBank/DDBJ databases">
        <title>A functionally conserved STORR gene fusion in Papaver species that diverged 16.8 million years ago.</title>
        <authorList>
            <person name="Catania T."/>
        </authorList>
    </citation>
    <scope>NUCLEOTIDE SEQUENCE</scope>
    <source>
        <strain evidence="6">S-191538</strain>
    </source>
</reference>
<evidence type="ECO:0000256" key="2">
    <source>
        <dbReference type="ARBA" id="ARBA00022670"/>
    </source>
</evidence>
<comment type="caution">
    <text evidence="6">The sequence shown here is derived from an EMBL/GenBank/DDBJ whole genome shotgun (WGS) entry which is preliminary data.</text>
</comment>
<evidence type="ECO:0000259" key="5">
    <source>
        <dbReference type="PROSITE" id="PS50600"/>
    </source>
</evidence>
<protein>
    <recommendedName>
        <fullName evidence="5">Ubiquitin-like protease family profile domain-containing protein</fullName>
    </recommendedName>
</protein>
<evidence type="ECO:0000256" key="4">
    <source>
        <dbReference type="SAM" id="MobiDB-lite"/>
    </source>
</evidence>